<evidence type="ECO:0000313" key="2">
    <source>
        <dbReference type="EMBL" id="ORY42577.1"/>
    </source>
</evidence>
<feature type="region of interest" description="Disordered" evidence="1">
    <location>
        <begin position="169"/>
        <end position="314"/>
    </location>
</feature>
<dbReference type="AlphaFoldDB" id="A0A1Y2C6Q7"/>
<name>A0A1Y2C6Q7_9FUNG</name>
<dbReference type="EMBL" id="MCGO01000028">
    <property type="protein sequence ID" value="ORY42579.1"/>
    <property type="molecule type" value="Genomic_DNA"/>
</dbReference>
<feature type="compositionally biased region" description="Polar residues" evidence="1">
    <location>
        <begin position="210"/>
        <end position="219"/>
    </location>
</feature>
<protein>
    <submittedName>
        <fullName evidence="2">Uncharacterized protein</fullName>
    </submittedName>
</protein>
<feature type="compositionally biased region" description="Polar residues" evidence="1">
    <location>
        <begin position="58"/>
        <end position="70"/>
    </location>
</feature>
<evidence type="ECO:0000256" key="1">
    <source>
        <dbReference type="SAM" id="MobiDB-lite"/>
    </source>
</evidence>
<evidence type="ECO:0000313" key="3">
    <source>
        <dbReference type="EMBL" id="ORY42579.1"/>
    </source>
</evidence>
<proteinExistence type="predicted"/>
<feature type="compositionally biased region" description="Low complexity" evidence="1">
    <location>
        <begin position="220"/>
        <end position="240"/>
    </location>
</feature>
<feature type="compositionally biased region" description="Polar residues" evidence="1">
    <location>
        <begin position="23"/>
        <end position="43"/>
    </location>
</feature>
<feature type="region of interest" description="Disordered" evidence="1">
    <location>
        <begin position="22"/>
        <end position="91"/>
    </location>
</feature>
<keyword evidence="4" id="KW-1185">Reference proteome</keyword>
<dbReference type="EMBL" id="MCGO01000028">
    <property type="protein sequence ID" value="ORY42577.1"/>
    <property type="molecule type" value="Genomic_DNA"/>
</dbReference>
<dbReference type="OrthoDB" id="2145129at2759"/>
<evidence type="ECO:0000313" key="4">
    <source>
        <dbReference type="Proteomes" id="UP000193642"/>
    </source>
</evidence>
<gene>
    <name evidence="3" type="ORF">BCR33DRAFT_786303</name>
    <name evidence="2" type="ORF">BCR33DRAFT_851623</name>
</gene>
<accession>A0A1Y2C6Q7</accession>
<comment type="caution">
    <text evidence="2">The sequence shown here is derived from an EMBL/GenBank/DDBJ whole genome shotgun (WGS) entry which is preliminary data.</text>
</comment>
<organism evidence="2 4">
    <name type="scientific">Rhizoclosmatium globosum</name>
    <dbReference type="NCBI Taxonomy" id="329046"/>
    <lineage>
        <taxon>Eukaryota</taxon>
        <taxon>Fungi</taxon>
        <taxon>Fungi incertae sedis</taxon>
        <taxon>Chytridiomycota</taxon>
        <taxon>Chytridiomycota incertae sedis</taxon>
        <taxon>Chytridiomycetes</taxon>
        <taxon>Chytridiales</taxon>
        <taxon>Chytriomycetaceae</taxon>
        <taxon>Rhizoclosmatium</taxon>
    </lineage>
</organism>
<feature type="region of interest" description="Disordered" evidence="1">
    <location>
        <begin position="115"/>
        <end position="149"/>
    </location>
</feature>
<feature type="compositionally biased region" description="Low complexity" evidence="1">
    <location>
        <begin position="195"/>
        <end position="208"/>
    </location>
</feature>
<sequence>MGKTTKNATVVAVQQQLHQQAASNIKNVQQQPKPVSRPQTPIQQKAAPAPLAPKPVSAYSNNSAIKNKPSTPAPKAKGGNPLAPLTPGKAAAGLPDNVFGNMFDLPAKWTNSLKPAKPVARIAPKSAKPQQKQQQQKFTRKPRAPKNSTNEVFNISFLYPELKNFANQAPVAPKRLPGAKKQQQRPISAPAQNKAASRPTTPAPSAAPVQNKSRPTTPANKQQPQKPQQQQQQQKSNSSPVNWQQNVWEDFYTSKHHTLNEKLNQKLKAASPAPKQAPNVNTAKRPTTAPGRSLKSTIPRPKEAKSPEIFSFLK</sequence>
<reference evidence="2 4" key="1">
    <citation type="submission" date="2016-07" db="EMBL/GenBank/DDBJ databases">
        <title>Pervasive Adenine N6-methylation of Active Genes in Fungi.</title>
        <authorList>
            <consortium name="DOE Joint Genome Institute"/>
            <person name="Mondo S.J."/>
            <person name="Dannebaum R.O."/>
            <person name="Kuo R.C."/>
            <person name="Labutti K."/>
            <person name="Haridas S."/>
            <person name="Kuo A."/>
            <person name="Salamov A."/>
            <person name="Ahrendt S.R."/>
            <person name="Lipzen A."/>
            <person name="Sullivan W."/>
            <person name="Andreopoulos W.B."/>
            <person name="Clum A."/>
            <person name="Lindquist E."/>
            <person name="Daum C."/>
            <person name="Ramamoorthy G.K."/>
            <person name="Gryganskyi A."/>
            <person name="Culley D."/>
            <person name="Magnuson J.K."/>
            <person name="James T.Y."/>
            <person name="O'Malley M.A."/>
            <person name="Stajich J.E."/>
            <person name="Spatafora J.W."/>
            <person name="Visel A."/>
            <person name="Grigoriev I.V."/>
        </authorList>
    </citation>
    <scope>NUCLEOTIDE SEQUENCE [LARGE SCALE GENOMIC DNA]</scope>
    <source>
        <strain evidence="2 4">JEL800</strain>
    </source>
</reference>
<dbReference type="Proteomes" id="UP000193642">
    <property type="component" value="Unassembled WGS sequence"/>
</dbReference>